<evidence type="ECO:0000313" key="11">
    <source>
        <dbReference type="Proteomes" id="UP000677152"/>
    </source>
</evidence>
<feature type="compositionally biased region" description="Low complexity" evidence="8">
    <location>
        <begin position="433"/>
        <end position="455"/>
    </location>
</feature>
<dbReference type="GO" id="GO:0004674">
    <property type="term" value="F:protein serine/threonine kinase activity"/>
    <property type="evidence" value="ECO:0007669"/>
    <property type="project" value="UniProtKB-KW"/>
</dbReference>
<dbReference type="PANTHER" id="PTHR43289">
    <property type="entry name" value="MITOGEN-ACTIVATED PROTEIN KINASE KINASE KINASE 20-RELATED"/>
    <property type="match status" value="1"/>
</dbReference>
<dbReference type="InterPro" id="IPR000719">
    <property type="entry name" value="Prot_kinase_dom"/>
</dbReference>
<dbReference type="GO" id="GO:0005524">
    <property type="term" value="F:ATP binding"/>
    <property type="evidence" value="ECO:0007669"/>
    <property type="project" value="UniProtKB-UniRule"/>
</dbReference>
<evidence type="ECO:0000256" key="8">
    <source>
        <dbReference type="SAM" id="MobiDB-lite"/>
    </source>
</evidence>
<dbReference type="EMBL" id="CP073249">
    <property type="protein sequence ID" value="QUF03299.1"/>
    <property type="molecule type" value="Genomic_DNA"/>
</dbReference>
<dbReference type="SUPFAM" id="SSF56112">
    <property type="entry name" value="Protein kinase-like (PK-like)"/>
    <property type="match status" value="1"/>
</dbReference>
<name>A0AA45L4I8_9PSEU</name>
<dbReference type="FunFam" id="1.10.510.10:FF:000021">
    <property type="entry name" value="Serine/threonine protein kinase"/>
    <property type="match status" value="1"/>
</dbReference>
<dbReference type="PROSITE" id="PS50011">
    <property type="entry name" value="PROTEIN_KINASE_DOM"/>
    <property type="match status" value="1"/>
</dbReference>
<dbReference type="PANTHER" id="PTHR43289:SF6">
    <property type="entry name" value="SERINE_THREONINE-PROTEIN KINASE NEKL-3"/>
    <property type="match status" value="1"/>
</dbReference>
<protein>
    <recommendedName>
        <fullName evidence="1">non-specific serine/threonine protein kinase</fullName>
        <ecNumber evidence="1">2.7.11.1</ecNumber>
    </recommendedName>
</protein>
<keyword evidence="2" id="KW-0723">Serine/threonine-protein kinase</keyword>
<feature type="binding site" evidence="7">
    <location>
        <position position="38"/>
    </location>
    <ligand>
        <name>ATP</name>
        <dbReference type="ChEBI" id="CHEBI:30616"/>
    </ligand>
</feature>
<evidence type="ECO:0000256" key="3">
    <source>
        <dbReference type="ARBA" id="ARBA00022679"/>
    </source>
</evidence>
<feature type="region of interest" description="Disordered" evidence="8">
    <location>
        <begin position="418"/>
        <end position="466"/>
    </location>
</feature>
<feature type="domain" description="Protein kinase" evidence="9">
    <location>
        <begin position="9"/>
        <end position="270"/>
    </location>
</feature>
<keyword evidence="3" id="KW-0808">Transferase</keyword>
<feature type="compositionally biased region" description="Polar residues" evidence="8">
    <location>
        <begin position="354"/>
        <end position="370"/>
    </location>
</feature>
<keyword evidence="6 7" id="KW-0067">ATP-binding</keyword>
<dbReference type="Gene3D" id="1.10.510.10">
    <property type="entry name" value="Transferase(Phosphotransferase) domain 1"/>
    <property type="match status" value="1"/>
</dbReference>
<gene>
    <name evidence="10" type="ORF">KCV87_28420</name>
</gene>
<dbReference type="EC" id="2.7.11.1" evidence="1"/>
<dbReference type="InterPro" id="IPR008271">
    <property type="entry name" value="Ser/Thr_kinase_AS"/>
</dbReference>
<feature type="compositionally biased region" description="Low complexity" evidence="8">
    <location>
        <begin position="307"/>
        <end position="334"/>
    </location>
</feature>
<evidence type="ECO:0000256" key="1">
    <source>
        <dbReference type="ARBA" id="ARBA00012513"/>
    </source>
</evidence>
<dbReference type="Proteomes" id="UP000677152">
    <property type="component" value="Chromosome"/>
</dbReference>
<dbReference type="SMART" id="SM00220">
    <property type="entry name" value="S_TKc"/>
    <property type="match status" value="1"/>
</dbReference>
<dbReference type="AlphaFoldDB" id="A0AA45L4I8"/>
<proteinExistence type="predicted"/>
<evidence type="ECO:0000256" key="6">
    <source>
        <dbReference type="ARBA" id="ARBA00022840"/>
    </source>
</evidence>
<evidence type="ECO:0000256" key="2">
    <source>
        <dbReference type="ARBA" id="ARBA00022527"/>
    </source>
</evidence>
<dbReference type="Pfam" id="PF00069">
    <property type="entry name" value="Pkinase"/>
    <property type="match status" value="1"/>
</dbReference>
<keyword evidence="4 7" id="KW-0547">Nucleotide-binding</keyword>
<dbReference type="PROSITE" id="PS00107">
    <property type="entry name" value="PROTEIN_KINASE_ATP"/>
    <property type="match status" value="1"/>
</dbReference>
<accession>A0AA45L4I8</accession>
<evidence type="ECO:0000313" key="10">
    <source>
        <dbReference type="EMBL" id="QUF03299.1"/>
    </source>
</evidence>
<dbReference type="InterPro" id="IPR011009">
    <property type="entry name" value="Kinase-like_dom_sf"/>
</dbReference>
<organism evidence="10 11">
    <name type="scientific">Actinosynnema pretiosum subsp. pretiosum</name>
    <dbReference type="NCBI Taxonomy" id="103721"/>
    <lineage>
        <taxon>Bacteria</taxon>
        <taxon>Bacillati</taxon>
        <taxon>Actinomycetota</taxon>
        <taxon>Actinomycetes</taxon>
        <taxon>Pseudonocardiales</taxon>
        <taxon>Pseudonocardiaceae</taxon>
        <taxon>Actinosynnema</taxon>
    </lineage>
</organism>
<evidence type="ECO:0000256" key="5">
    <source>
        <dbReference type="ARBA" id="ARBA00022777"/>
    </source>
</evidence>
<dbReference type="CDD" id="cd14014">
    <property type="entry name" value="STKc_PknB_like"/>
    <property type="match status" value="1"/>
</dbReference>
<feature type="region of interest" description="Disordered" evidence="8">
    <location>
        <begin position="283"/>
        <end position="389"/>
    </location>
</feature>
<dbReference type="InterPro" id="IPR017441">
    <property type="entry name" value="Protein_kinase_ATP_BS"/>
</dbReference>
<evidence type="ECO:0000259" key="9">
    <source>
        <dbReference type="PROSITE" id="PS50011"/>
    </source>
</evidence>
<reference evidence="10" key="1">
    <citation type="submission" date="2021-04" db="EMBL/GenBank/DDBJ databases">
        <title>Genomic sequence of Actinosynnema pretiosum subsp. pretiosum ATCC 31280 (C-14919).</title>
        <authorList>
            <person name="Bai L."/>
            <person name="Wang X."/>
            <person name="Xiao Y."/>
        </authorList>
    </citation>
    <scope>NUCLEOTIDE SEQUENCE</scope>
    <source>
        <strain evidence="10">ATCC 31280</strain>
    </source>
</reference>
<dbReference type="PROSITE" id="PS00108">
    <property type="entry name" value="PROTEIN_KINASE_ST"/>
    <property type="match status" value="1"/>
</dbReference>
<evidence type="ECO:0000256" key="7">
    <source>
        <dbReference type="PROSITE-ProRule" id="PRU10141"/>
    </source>
</evidence>
<sequence length="622" mass="65767">MSAETFGPYRVEGLLGRGGMGEVHRAYDTAHDRVVALKRLSAVYHSDAEFRARFRRESQVAARLREPHVIPIHAYGEIDGTLYLDMRLVEGEDLSDVLERGPVEPERAVRIVRQTASALDAAHADGLVHRDVKPSNILLSAGDFVYLVDFGIARSAAGDSTHITASGEVLGTLDYMAPERFSGTDVSGAVDVYALAGVLFACLTGRRPFTAEGTAAQIWAHMQEEPPRPSEVRLGVPAALDAVIARGMAKDPAARYPTASALAEAAAAALDGTAVVPTGTRVLQQTGPQGEPQRVGPPSQPVPAQTPPAQSQPAQQQPAQSQSAQSRPARTAQQHPPVPTAPNTRPQQHGPFSGPQQTSFSGPRQTSFSGPQRFPLSGPQPGWGHPPATASKRSVQLAVLGAALVVLVVAGAIGAATWPWGGKAQTGQGGGTSSTASTTTTTGTTGTTTDTTTTAPRSGSAEDQRVLSERLPLVYRLSSSCSDGDVGGTGAVAAATCGEPKSEVAGTTPPTRADFLLFADRAAQDKHFQDLVKANDIPRDDTQGGCRPTTQKTHYSTYWRQVTGVTEGDFTTCFVKDGSGQVWWVDTETLTTGVLLSTTATTPDKLEALDLWWNMWVLSQDR</sequence>
<dbReference type="Gene3D" id="3.30.200.20">
    <property type="entry name" value="Phosphorylase Kinase, domain 1"/>
    <property type="match status" value="1"/>
</dbReference>
<evidence type="ECO:0000256" key="4">
    <source>
        <dbReference type="ARBA" id="ARBA00022741"/>
    </source>
</evidence>
<keyword evidence="5 10" id="KW-0418">Kinase</keyword>